<sequence>MRQQLILFWYLYGYIKRGCLNLQQGQQRLVLRGRGGKLLRKQIIGLIWRSELMESDAVR</sequence>
<accession>A0A8S1XLS8</accession>
<evidence type="ECO:0000313" key="1">
    <source>
        <dbReference type="EMBL" id="CAD8202063.1"/>
    </source>
</evidence>
<keyword evidence="2" id="KW-1185">Reference proteome</keyword>
<dbReference type="EMBL" id="CAJJDP010000126">
    <property type="protein sequence ID" value="CAD8202063.1"/>
    <property type="molecule type" value="Genomic_DNA"/>
</dbReference>
<dbReference type="AlphaFoldDB" id="A0A8S1XLS8"/>
<organism evidence="1 2">
    <name type="scientific">Paramecium octaurelia</name>
    <dbReference type="NCBI Taxonomy" id="43137"/>
    <lineage>
        <taxon>Eukaryota</taxon>
        <taxon>Sar</taxon>
        <taxon>Alveolata</taxon>
        <taxon>Ciliophora</taxon>
        <taxon>Intramacronucleata</taxon>
        <taxon>Oligohymenophorea</taxon>
        <taxon>Peniculida</taxon>
        <taxon>Parameciidae</taxon>
        <taxon>Paramecium</taxon>
    </lineage>
</organism>
<reference evidence="1" key="1">
    <citation type="submission" date="2021-01" db="EMBL/GenBank/DDBJ databases">
        <authorList>
            <consortium name="Genoscope - CEA"/>
            <person name="William W."/>
        </authorList>
    </citation>
    <scope>NUCLEOTIDE SEQUENCE</scope>
</reference>
<dbReference type="Proteomes" id="UP000683925">
    <property type="component" value="Unassembled WGS sequence"/>
</dbReference>
<name>A0A8S1XLS8_PAROT</name>
<protein>
    <submittedName>
        <fullName evidence="1">Uncharacterized protein</fullName>
    </submittedName>
</protein>
<gene>
    <name evidence="1" type="ORF">POCTA_138.1.T1260059</name>
</gene>
<proteinExistence type="predicted"/>
<comment type="caution">
    <text evidence="1">The sequence shown here is derived from an EMBL/GenBank/DDBJ whole genome shotgun (WGS) entry which is preliminary data.</text>
</comment>
<evidence type="ECO:0000313" key="2">
    <source>
        <dbReference type="Proteomes" id="UP000683925"/>
    </source>
</evidence>